<evidence type="ECO:0000313" key="2">
    <source>
        <dbReference type="Proteomes" id="UP001057402"/>
    </source>
</evidence>
<sequence>MDDQKYIEAVEELTRAISFRPDLHMLHLRAAFYESMMDFESAVRDCEAALCLEPTHLDTIDLWKSVKKLQPSK</sequence>
<keyword evidence="2" id="KW-1185">Reference proteome</keyword>
<organism evidence="1 2">
    <name type="scientific">Melastoma candidum</name>
    <dbReference type="NCBI Taxonomy" id="119954"/>
    <lineage>
        <taxon>Eukaryota</taxon>
        <taxon>Viridiplantae</taxon>
        <taxon>Streptophyta</taxon>
        <taxon>Embryophyta</taxon>
        <taxon>Tracheophyta</taxon>
        <taxon>Spermatophyta</taxon>
        <taxon>Magnoliopsida</taxon>
        <taxon>eudicotyledons</taxon>
        <taxon>Gunneridae</taxon>
        <taxon>Pentapetalae</taxon>
        <taxon>rosids</taxon>
        <taxon>malvids</taxon>
        <taxon>Myrtales</taxon>
        <taxon>Melastomataceae</taxon>
        <taxon>Melastomatoideae</taxon>
        <taxon>Melastomateae</taxon>
        <taxon>Melastoma</taxon>
    </lineage>
</organism>
<dbReference type="EMBL" id="CM042882">
    <property type="protein sequence ID" value="KAI4382440.1"/>
    <property type="molecule type" value="Genomic_DNA"/>
</dbReference>
<accession>A0ACB9RTP1</accession>
<dbReference type="Proteomes" id="UP001057402">
    <property type="component" value="Chromosome 3"/>
</dbReference>
<comment type="caution">
    <text evidence="1">The sequence shown here is derived from an EMBL/GenBank/DDBJ whole genome shotgun (WGS) entry which is preliminary data.</text>
</comment>
<reference evidence="2" key="1">
    <citation type="journal article" date="2023" name="Front. Plant Sci.">
        <title>Chromosomal-level genome assembly of Melastoma candidum provides insights into trichome evolution.</title>
        <authorList>
            <person name="Zhong Y."/>
            <person name="Wu W."/>
            <person name="Sun C."/>
            <person name="Zou P."/>
            <person name="Liu Y."/>
            <person name="Dai S."/>
            <person name="Zhou R."/>
        </authorList>
    </citation>
    <scope>NUCLEOTIDE SEQUENCE [LARGE SCALE GENOMIC DNA]</scope>
</reference>
<name>A0ACB9RTP1_9MYRT</name>
<gene>
    <name evidence="1" type="ORF">MLD38_008404</name>
</gene>
<evidence type="ECO:0000313" key="1">
    <source>
        <dbReference type="EMBL" id="KAI4382440.1"/>
    </source>
</evidence>
<proteinExistence type="predicted"/>
<protein>
    <submittedName>
        <fullName evidence="1">Uncharacterized protein</fullName>
    </submittedName>
</protein>